<evidence type="ECO:0000256" key="6">
    <source>
        <dbReference type="ARBA" id="ARBA00023242"/>
    </source>
</evidence>
<organism evidence="9 10">
    <name type="scientific">Blattamonas nauphoetae</name>
    <dbReference type="NCBI Taxonomy" id="2049346"/>
    <lineage>
        <taxon>Eukaryota</taxon>
        <taxon>Metamonada</taxon>
        <taxon>Preaxostyla</taxon>
        <taxon>Oxymonadida</taxon>
        <taxon>Blattamonas</taxon>
    </lineage>
</organism>
<dbReference type="PROSITE" id="PS50157">
    <property type="entry name" value="ZINC_FINGER_C2H2_2"/>
    <property type="match status" value="3"/>
</dbReference>
<dbReference type="InterPro" id="IPR050329">
    <property type="entry name" value="GLI_C2H2-zinc-finger"/>
</dbReference>
<evidence type="ECO:0000259" key="8">
    <source>
        <dbReference type="PROSITE" id="PS50157"/>
    </source>
</evidence>
<dbReference type="Pfam" id="PF00096">
    <property type="entry name" value="zf-C2H2"/>
    <property type="match status" value="2"/>
</dbReference>
<dbReference type="PANTHER" id="PTHR19818:SF157">
    <property type="entry name" value="C2H2-TYPE DOMAIN-CONTAINING PROTEIN"/>
    <property type="match status" value="1"/>
</dbReference>
<accession>A0ABQ9WVZ2</accession>
<evidence type="ECO:0000256" key="3">
    <source>
        <dbReference type="ARBA" id="ARBA00022737"/>
    </source>
</evidence>
<reference evidence="9 10" key="1">
    <citation type="journal article" date="2022" name="bioRxiv">
        <title>Genomics of Preaxostyla Flagellates Illuminates Evolutionary Transitions and the Path Towards Mitochondrial Loss.</title>
        <authorList>
            <person name="Novak L.V.F."/>
            <person name="Treitli S.C."/>
            <person name="Pyrih J."/>
            <person name="Halakuc P."/>
            <person name="Pipaliya S.V."/>
            <person name="Vacek V."/>
            <person name="Brzon O."/>
            <person name="Soukal P."/>
            <person name="Eme L."/>
            <person name="Dacks J.B."/>
            <person name="Karnkowska A."/>
            <person name="Elias M."/>
            <person name="Hampl V."/>
        </authorList>
    </citation>
    <scope>NUCLEOTIDE SEQUENCE [LARGE SCALE GENOMIC DNA]</scope>
    <source>
        <strain evidence="9">NAU3</strain>
        <tissue evidence="9">Gut</tissue>
    </source>
</reference>
<feature type="domain" description="C2H2-type" evidence="8">
    <location>
        <begin position="6"/>
        <end position="33"/>
    </location>
</feature>
<evidence type="ECO:0000256" key="2">
    <source>
        <dbReference type="ARBA" id="ARBA00022723"/>
    </source>
</evidence>
<proteinExistence type="predicted"/>
<keyword evidence="4 7" id="KW-0863">Zinc-finger</keyword>
<dbReference type="InterPro" id="IPR056438">
    <property type="entry name" value="Znf-C2H2_CTCF"/>
</dbReference>
<keyword evidence="5" id="KW-0862">Zinc</keyword>
<sequence length="213" mass="23909">MSSIRYQCSYCDYATNHSTSLKTHQRIHTGEKPFKCTFAGCDKAFAQASDLKVHKRIHTGEKPYKCSFSGCGKAFEQFSHLQTHNQTVHIETPTRQTGVAERSVDEEEVLPLCRFCASSEWKNNGVECMKCGEFCLISCAREHSLFVALAVHAVNLDDFLCDTCIGEESVSSLAELLFPRSESVVLRHTSVLCFFPVSAVPSIWSWLTRTIAR</sequence>
<dbReference type="InterPro" id="IPR013087">
    <property type="entry name" value="Znf_C2H2_type"/>
</dbReference>
<keyword evidence="6" id="KW-0539">Nucleus</keyword>
<gene>
    <name evidence="9" type="ORF">BLNAU_21567</name>
</gene>
<dbReference type="SUPFAM" id="SSF57667">
    <property type="entry name" value="beta-beta-alpha zinc fingers"/>
    <property type="match status" value="2"/>
</dbReference>
<evidence type="ECO:0000313" key="10">
    <source>
        <dbReference type="Proteomes" id="UP001281761"/>
    </source>
</evidence>
<dbReference type="PANTHER" id="PTHR19818">
    <property type="entry name" value="ZINC FINGER PROTEIN ZIC AND GLI"/>
    <property type="match status" value="1"/>
</dbReference>
<protein>
    <submittedName>
        <fullName evidence="9">Zinc finger protein</fullName>
    </submittedName>
</protein>
<dbReference type="EMBL" id="JARBJD010000343">
    <property type="protein sequence ID" value="KAK2943498.1"/>
    <property type="molecule type" value="Genomic_DNA"/>
</dbReference>
<comment type="caution">
    <text evidence="9">The sequence shown here is derived from an EMBL/GenBank/DDBJ whole genome shotgun (WGS) entry which is preliminary data.</text>
</comment>
<dbReference type="Pfam" id="PF23611">
    <property type="entry name" value="zf-C2H2_16"/>
    <property type="match status" value="1"/>
</dbReference>
<feature type="domain" description="C2H2-type" evidence="8">
    <location>
        <begin position="64"/>
        <end position="94"/>
    </location>
</feature>
<keyword evidence="3" id="KW-0677">Repeat</keyword>
<evidence type="ECO:0000256" key="7">
    <source>
        <dbReference type="PROSITE-ProRule" id="PRU00042"/>
    </source>
</evidence>
<comment type="subcellular location">
    <subcellularLocation>
        <location evidence="1">Nucleus</location>
    </subcellularLocation>
</comment>
<evidence type="ECO:0000256" key="4">
    <source>
        <dbReference type="ARBA" id="ARBA00022771"/>
    </source>
</evidence>
<dbReference type="Gene3D" id="3.30.160.60">
    <property type="entry name" value="Classic Zinc Finger"/>
    <property type="match status" value="3"/>
</dbReference>
<keyword evidence="2" id="KW-0479">Metal-binding</keyword>
<dbReference type="Proteomes" id="UP001281761">
    <property type="component" value="Unassembled WGS sequence"/>
</dbReference>
<evidence type="ECO:0000256" key="5">
    <source>
        <dbReference type="ARBA" id="ARBA00022833"/>
    </source>
</evidence>
<dbReference type="InterPro" id="IPR036236">
    <property type="entry name" value="Znf_C2H2_sf"/>
</dbReference>
<evidence type="ECO:0000313" key="9">
    <source>
        <dbReference type="EMBL" id="KAK2943498.1"/>
    </source>
</evidence>
<keyword evidence="10" id="KW-1185">Reference proteome</keyword>
<name>A0ABQ9WVZ2_9EUKA</name>
<dbReference type="SMART" id="SM00355">
    <property type="entry name" value="ZnF_C2H2"/>
    <property type="match status" value="3"/>
</dbReference>
<feature type="domain" description="C2H2-type" evidence="8">
    <location>
        <begin position="34"/>
        <end position="63"/>
    </location>
</feature>
<evidence type="ECO:0000256" key="1">
    <source>
        <dbReference type="ARBA" id="ARBA00004123"/>
    </source>
</evidence>
<dbReference type="PROSITE" id="PS00028">
    <property type="entry name" value="ZINC_FINGER_C2H2_1"/>
    <property type="match status" value="2"/>
</dbReference>